<accession>A0A0N5A421</accession>
<reference evidence="7" key="1">
    <citation type="submission" date="2017-02" db="UniProtKB">
        <authorList>
            <consortium name="WormBaseParasite"/>
        </authorList>
    </citation>
    <scope>IDENTIFICATION</scope>
</reference>
<feature type="domain" description="DUF7044" evidence="4">
    <location>
        <begin position="9"/>
        <end position="84"/>
    </location>
</feature>
<dbReference type="PANTHER" id="PTHR22255:SF4">
    <property type="entry name" value="CATION-INDEPENDENT MANNOSE-6-PHOSPHATE RECEPTOR"/>
    <property type="match status" value="1"/>
</dbReference>
<proteinExistence type="predicted"/>
<dbReference type="Pfam" id="PF23070">
    <property type="entry name" value="DUF7043"/>
    <property type="match status" value="1"/>
</dbReference>
<dbReference type="Pfam" id="PF23069">
    <property type="entry name" value="DUF7042"/>
    <property type="match status" value="1"/>
</dbReference>
<feature type="domain" description="DUF7045" evidence="5">
    <location>
        <begin position="342"/>
        <end position="445"/>
    </location>
</feature>
<dbReference type="WBParaSite" id="PTRK_0001637400.1">
    <property type="protein sequence ID" value="PTRK_0001637400.1"/>
    <property type="gene ID" value="PTRK_0001637400"/>
</dbReference>
<protein>
    <submittedName>
        <fullName evidence="7">C-type lectin domain-containing protein</fullName>
    </submittedName>
</protein>
<feature type="domain" description="DUF7043" evidence="3">
    <location>
        <begin position="230"/>
        <end position="331"/>
    </location>
</feature>
<organism evidence="6 7">
    <name type="scientific">Parastrongyloides trichosuri</name>
    <name type="common">Possum-specific nematode worm</name>
    <dbReference type="NCBI Taxonomy" id="131310"/>
    <lineage>
        <taxon>Eukaryota</taxon>
        <taxon>Metazoa</taxon>
        <taxon>Ecdysozoa</taxon>
        <taxon>Nematoda</taxon>
        <taxon>Chromadorea</taxon>
        <taxon>Rhabditida</taxon>
        <taxon>Tylenchina</taxon>
        <taxon>Panagrolaimomorpha</taxon>
        <taxon>Strongyloidoidea</taxon>
        <taxon>Strongyloididae</taxon>
        <taxon>Parastrongyloides</taxon>
    </lineage>
</organism>
<dbReference type="Pfam" id="PF23071">
    <property type="entry name" value="DUF7044"/>
    <property type="match status" value="1"/>
</dbReference>
<evidence type="ECO:0000259" key="2">
    <source>
        <dbReference type="Pfam" id="PF23069"/>
    </source>
</evidence>
<evidence type="ECO:0000259" key="5">
    <source>
        <dbReference type="Pfam" id="PF23073"/>
    </source>
</evidence>
<evidence type="ECO:0000259" key="3">
    <source>
        <dbReference type="Pfam" id="PF23070"/>
    </source>
</evidence>
<evidence type="ECO:0000256" key="1">
    <source>
        <dbReference type="SAM" id="Phobius"/>
    </source>
</evidence>
<keyword evidence="1" id="KW-1133">Transmembrane helix</keyword>
<dbReference type="STRING" id="131310.A0A0N5A421"/>
<evidence type="ECO:0000313" key="7">
    <source>
        <dbReference type="WBParaSite" id="PTRK_0001637400.1"/>
    </source>
</evidence>
<dbReference type="InterPro" id="IPR055473">
    <property type="entry name" value="DUF7045"/>
</dbReference>
<dbReference type="InterPro" id="IPR055472">
    <property type="entry name" value="DUF7044"/>
</dbReference>
<dbReference type="PANTHER" id="PTHR22255">
    <property type="entry name" value="LP06548P"/>
    <property type="match status" value="1"/>
</dbReference>
<feature type="transmembrane region" description="Helical" evidence="1">
    <location>
        <begin position="516"/>
        <end position="535"/>
    </location>
</feature>
<sequence>MNYNEEIIEDIYINASSVSKFGNCLEKYSLHNYIFKNTKNQDGEDCFICVLLYPRTINAVQIVYDKNNICYKDIAHARMSCFESTSVTANLGYFLFKEEDSRPVSCEINGIYNAQYHEIGSNIICNSNKSMNVENCKYKETLSLSFPNCQGINIQKSYFCLGNFKDREMEEYTLLFDLETGKHMCARRMSSENTIDLFVRDSFDCIKDINNNEKVVKYSFSKEDPIKDKNVCTFPEYLNGDFDTFKIEKNVLTYKKSADNYDNLQSYCVAKSGSTFLVKTIAECGIPLAYNCFHFTIRSPVVMQIKIKASDVNKIEECLSYVKDNDSLWVTASKKSSFKSHCGFEGSWATLFDHSSERCFNVDVKSPDFSSFDIVGFNCKDNSIFQSKSYECIANWKDNDKIYLYTKDKSSGINQTNSNVCFLLQNIGSKIMLTKVGSQCLQSYNLNQTLTMEQKLSEPSLISTPLIEIGEDIENDMQGNMNDMIDDDTSDKTKFIQEDDHSNNFNKTNINLSTNIYYLTNTIACFIICFIICIINL</sequence>
<evidence type="ECO:0000259" key="4">
    <source>
        <dbReference type="Pfam" id="PF23071"/>
    </source>
</evidence>
<evidence type="ECO:0000313" key="6">
    <source>
        <dbReference type="Proteomes" id="UP000038045"/>
    </source>
</evidence>
<keyword evidence="1" id="KW-0812">Transmembrane</keyword>
<name>A0A0N5A421_PARTI</name>
<dbReference type="Proteomes" id="UP000038045">
    <property type="component" value="Unplaced"/>
</dbReference>
<keyword evidence="6" id="KW-1185">Reference proteome</keyword>
<dbReference type="Pfam" id="PF23073">
    <property type="entry name" value="DUF7045"/>
    <property type="match status" value="1"/>
</dbReference>
<dbReference type="InterPro" id="IPR055470">
    <property type="entry name" value="DUF7042"/>
</dbReference>
<dbReference type="AlphaFoldDB" id="A0A0N5A421"/>
<keyword evidence="1" id="KW-0472">Membrane</keyword>
<feature type="domain" description="DUF7042" evidence="2">
    <location>
        <begin position="103"/>
        <end position="219"/>
    </location>
</feature>
<dbReference type="InterPro" id="IPR055471">
    <property type="entry name" value="DUF7043"/>
</dbReference>